<dbReference type="EMBL" id="CAJVPI010003211">
    <property type="protein sequence ID" value="CAG8655749.1"/>
    <property type="molecule type" value="Genomic_DNA"/>
</dbReference>
<reference evidence="1" key="1">
    <citation type="submission" date="2021-06" db="EMBL/GenBank/DDBJ databases">
        <authorList>
            <person name="Kallberg Y."/>
            <person name="Tangrot J."/>
            <person name="Rosling A."/>
        </authorList>
    </citation>
    <scope>NUCLEOTIDE SEQUENCE</scope>
    <source>
        <strain evidence="1">BR232B</strain>
    </source>
</reference>
<dbReference type="Proteomes" id="UP000789739">
    <property type="component" value="Unassembled WGS sequence"/>
</dbReference>
<sequence length="67" mass="7784">ITDPEEAIPLLGKDYQWSEAIRICQLQNRRDLIETHIKPSISEGIRNFYAFCVPKAVKFFDQATNML</sequence>
<protein>
    <submittedName>
        <fullName evidence="1">282_t:CDS:1</fullName>
    </submittedName>
</protein>
<dbReference type="AlphaFoldDB" id="A0A9N9H841"/>
<name>A0A9N9H841_9GLOM</name>
<comment type="caution">
    <text evidence="1">The sequence shown here is derived from an EMBL/GenBank/DDBJ whole genome shotgun (WGS) entry which is preliminary data.</text>
</comment>
<evidence type="ECO:0000313" key="1">
    <source>
        <dbReference type="EMBL" id="CAG8655749.1"/>
    </source>
</evidence>
<organism evidence="1 2">
    <name type="scientific">Paraglomus brasilianum</name>
    <dbReference type="NCBI Taxonomy" id="144538"/>
    <lineage>
        <taxon>Eukaryota</taxon>
        <taxon>Fungi</taxon>
        <taxon>Fungi incertae sedis</taxon>
        <taxon>Mucoromycota</taxon>
        <taxon>Glomeromycotina</taxon>
        <taxon>Glomeromycetes</taxon>
        <taxon>Paraglomerales</taxon>
        <taxon>Paraglomeraceae</taxon>
        <taxon>Paraglomus</taxon>
    </lineage>
</organism>
<gene>
    <name evidence="1" type="ORF">PBRASI_LOCUS10505</name>
</gene>
<feature type="non-terminal residue" evidence="1">
    <location>
        <position position="67"/>
    </location>
</feature>
<keyword evidence="2" id="KW-1185">Reference proteome</keyword>
<accession>A0A9N9H841</accession>
<evidence type="ECO:0000313" key="2">
    <source>
        <dbReference type="Proteomes" id="UP000789739"/>
    </source>
</evidence>
<proteinExistence type="predicted"/>